<dbReference type="EMBL" id="WHSC02000013">
    <property type="protein sequence ID" value="MDO6124557.1"/>
    <property type="molecule type" value="Genomic_DNA"/>
</dbReference>
<name>A0ABT8XLF4_9HYPH</name>
<evidence type="ECO:0000256" key="1">
    <source>
        <dbReference type="SAM" id="SignalP"/>
    </source>
</evidence>
<protein>
    <submittedName>
        <fullName evidence="2">Uncharacterized protein</fullName>
    </submittedName>
</protein>
<keyword evidence="1" id="KW-0732">Signal</keyword>
<evidence type="ECO:0000313" key="3">
    <source>
        <dbReference type="Proteomes" id="UP001177080"/>
    </source>
</evidence>
<organism evidence="2 3">
    <name type="scientific">Shinella curvata</name>
    <dbReference type="NCBI Taxonomy" id="1817964"/>
    <lineage>
        <taxon>Bacteria</taxon>
        <taxon>Pseudomonadati</taxon>
        <taxon>Pseudomonadota</taxon>
        <taxon>Alphaproteobacteria</taxon>
        <taxon>Hyphomicrobiales</taxon>
        <taxon>Rhizobiaceae</taxon>
        <taxon>Shinella</taxon>
    </lineage>
</organism>
<proteinExistence type="predicted"/>
<comment type="caution">
    <text evidence="2">The sequence shown here is derived from an EMBL/GenBank/DDBJ whole genome shotgun (WGS) entry which is preliminary data.</text>
</comment>
<gene>
    <name evidence="2" type="ORF">GB928_025530</name>
</gene>
<evidence type="ECO:0000313" key="2">
    <source>
        <dbReference type="EMBL" id="MDO6124557.1"/>
    </source>
</evidence>
<feature type="chain" id="PRO_5046431156" evidence="1">
    <location>
        <begin position="32"/>
        <end position="281"/>
    </location>
</feature>
<dbReference type="RefSeq" id="WP_244763539.1">
    <property type="nucleotide sequence ID" value="NZ_JALJCJ010000008.1"/>
</dbReference>
<reference evidence="2" key="1">
    <citation type="submission" date="2022-04" db="EMBL/GenBank/DDBJ databases">
        <title>Shinella lacus sp. nov., a novel member of the genus Shinella from water.</title>
        <authorList>
            <person name="Deng Y."/>
        </authorList>
    </citation>
    <scope>NUCLEOTIDE SEQUENCE</scope>
    <source>
        <strain evidence="2">JCM 31239</strain>
    </source>
</reference>
<sequence>MPSRFVRPLCLFRALAAASAMIAFTIPTVQAAGSECSTRGADIIRQAYPDAQPVSKRKFRIGDETILLPTDVGNHPHELICKRWPARPELMLVAAPLMTSQSDDGNTGDVELLVLESDSLKLKQRLRLPGLLTDDAFFVSRVALDTAYYRLSVSDLAFGLRIERRGSSGPNPFGETTLWLFVINDGALRPVLDNIVVAGHQGEWDTNCTGQFQSIERTLAMGYSSPNSYSDIMITETKTNTISTVGRDGGCLNKETKAQTVRHLSSRGFVYQVPADLKRIE</sequence>
<accession>A0ABT8XLF4</accession>
<keyword evidence="3" id="KW-1185">Reference proteome</keyword>
<dbReference type="Proteomes" id="UP001177080">
    <property type="component" value="Unassembled WGS sequence"/>
</dbReference>
<feature type="signal peptide" evidence="1">
    <location>
        <begin position="1"/>
        <end position="31"/>
    </location>
</feature>